<dbReference type="InterPro" id="IPR022036">
    <property type="entry name" value="DUF3605"/>
</dbReference>
<evidence type="ECO:0000313" key="1">
    <source>
        <dbReference type="EMBL" id="ODV67594.1"/>
    </source>
</evidence>
<dbReference type="Proteomes" id="UP000095085">
    <property type="component" value="Unassembled WGS sequence"/>
</dbReference>
<dbReference type="STRING" id="984485.A0A1E4RJY7"/>
<organism evidence="1 2">
    <name type="scientific">Hyphopichia burtonii NRRL Y-1933</name>
    <dbReference type="NCBI Taxonomy" id="984485"/>
    <lineage>
        <taxon>Eukaryota</taxon>
        <taxon>Fungi</taxon>
        <taxon>Dikarya</taxon>
        <taxon>Ascomycota</taxon>
        <taxon>Saccharomycotina</taxon>
        <taxon>Pichiomycetes</taxon>
        <taxon>Debaryomycetaceae</taxon>
        <taxon>Hyphopichia</taxon>
    </lineage>
</organism>
<dbReference type="RefSeq" id="XP_020076661.1">
    <property type="nucleotide sequence ID" value="XM_020223249.1"/>
</dbReference>
<protein>
    <recommendedName>
        <fullName evidence="3">N-acetylglucosamine-induced protein 1</fullName>
    </recommendedName>
</protein>
<dbReference type="EMBL" id="KV454540">
    <property type="protein sequence ID" value="ODV67594.1"/>
    <property type="molecule type" value="Genomic_DNA"/>
</dbReference>
<dbReference type="AlphaFoldDB" id="A0A1E4RJY7"/>
<evidence type="ECO:0000313" key="2">
    <source>
        <dbReference type="Proteomes" id="UP000095085"/>
    </source>
</evidence>
<name>A0A1E4RJY7_9ASCO</name>
<reference evidence="2" key="1">
    <citation type="submission" date="2016-05" db="EMBL/GenBank/DDBJ databases">
        <title>Comparative genomics of biotechnologically important yeasts.</title>
        <authorList>
            <consortium name="DOE Joint Genome Institute"/>
            <person name="Riley R."/>
            <person name="Haridas S."/>
            <person name="Wolfe K.H."/>
            <person name="Lopes M.R."/>
            <person name="Hittinger C.T."/>
            <person name="Goker M."/>
            <person name="Salamov A."/>
            <person name="Wisecaver J."/>
            <person name="Long T.M."/>
            <person name="Aerts A.L."/>
            <person name="Barry K."/>
            <person name="Choi C."/>
            <person name="Clum A."/>
            <person name="Coughlan A.Y."/>
            <person name="Deshpande S."/>
            <person name="Douglass A.P."/>
            <person name="Hanson S.J."/>
            <person name="Klenk H.-P."/>
            <person name="Labutti K."/>
            <person name="Lapidus A."/>
            <person name="Lindquist E."/>
            <person name="Lipzen A."/>
            <person name="Meier-Kolthoff J.P."/>
            <person name="Ohm R.A."/>
            <person name="Otillar R.P."/>
            <person name="Pangilinan J."/>
            <person name="Peng Y."/>
            <person name="Rokas A."/>
            <person name="Rosa C.A."/>
            <person name="Scheuner C."/>
            <person name="Sibirny A.A."/>
            <person name="Slot J.C."/>
            <person name="Stielow J.B."/>
            <person name="Sun H."/>
            <person name="Kurtzman C.P."/>
            <person name="Blackwell M."/>
            <person name="Grigoriev I.V."/>
            <person name="Jeffries T.W."/>
        </authorList>
    </citation>
    <scope>NUCLEOTIDE SEQUENCE [LARGE SCALE GENOMIC DNA]</scope>
    <source>
        <strain evidence="2">NRRL Y-1933</strain>
    </source>
</reference>
<dbReference type="GO" id="GO:0006044">
    <property type="term" value="P:N-acetylglucosamine metabolic process"/>
    <property type="evidence" value="ECO:0007669"/>
    <property type="project" value="TreeGrafter"/>
</dbReference>
<sequence>MIQTIKFPSITVLTSQTMPAASKIIDRPLNWLEIKYIIDTNDLDKFARSLDETQRYHQFKEELKRGKTTIYKHLLIKELEWANPQDYLMSDLEIAKTVESKGEYIFTCSEDLKIIPNHFPYFFEKGIKHYCIWTKIRIPSDYTHPLGDLSKPIRKAIDTYVNKTFNHFGISSDRIVWFRNWEALQSVKELSHIHIIIKDCTQQEEDRFLYTSGVPLTIKEYTDIVN</sequence>
<evidence type="ECO:0008006" key="3">
    <source>
        <dbReference type="Google" id="ProtNLM"/>
    </source>
</evidence>
<gene>
    <name evidence="1" type="ORF">HYPBUDRAFT_239505</name>
</gene>
<dbReference type="PANTHER" id="PTHR35020">
    <property type="entry name" value="N-ACETYLGLUCOSAMINE-INDUCED PROTEIN 1"/>
    <property type="match status" value="1"/>
</dbReference>
<proteinExistence type="predicted"/>
<dbReference type="Pfam" id="PF12239">
    <property type="entry name" value="DUF3605"/>
    <property type="match status" value="1"/>
</dbReference>
<dbReference type="GeneID" id="30997798"/>
<dbReference type="GO" id="GO:0005737">
    <property type="term" value="C:cytoplasm"/>
    <property type="evidence" value="ECO:0007669"/>
    <property type="project" value="TreeGrafter"/>
</dbReference>
<dbReference type="PANTHER" id="PTHR35020:SF2">
    <property type="entry name" value="N-ACETYLGLUCOSAMINE-INDUCED PROTEIN 1"/>
    <property type="match status" value="1"/>
</dbReference>
<keyword evidence="2" id="KW-1185">Reference proteome</keyword>
<dbReference type="OrthoDB" id="10053431at2759"/>
<accession>A0A1E4RJY7</accession>